<proteinExistence type="predicted"/>
<dbReference type="Proteomes" id="UP001527202">
    <property type="component" value="Unassembled WGS sequence"/>
</dbReference>
<gene>
    <name evidence="1" type="ORF">M5X16_28350</name>
    <name evidence="2" type="ORF">PC41400_14575</name>
</gene>
<evidence type="ECO:0000313" key="3">
    <source>
        <dbReference type="Proteomes" id="UP000288943"/>
    </source>
</evidence>
<organism evidence="2 3">
    <name type="scientific">Paenibacillus chitinolyticus</name>
    <dbReference type="NCBI Taxonomy" id="79263"/>
    <lineage>
        <taxon>Bacteria</taxon>
        <taxon>Bacillati</taxon>
        <taxon>Bacillota</taxon>
        <taxon>Bacilli</taxon>
        <taxon>Bacillales</taxon>
        <taxon>Paenibacillaceae</taxon>
        <taxon>Paenibacillus</taxon>
    </lineage>
</organism>
<protein>
    <submittedName>
        <fullName evidence="2">Uncharacterized protein</fullName>
    </submittedName>
</protein>
<dbReference type="RefSeq" id="WP_042227680.1">
    <property type="nucleotide sequence ID" value="NZ_CP026520.1"/>
</dbReference>
<dbReference type="KEGG" id="pchi:PC41400_14575"/>
<dbReference type="EMBL" id="CP026520">
    <property type="protein sequence ID" value="QAV18837.1"/>
    <property type="molecule type" value="Genomic_DNA"/>
</dbReference>
<accession>A0A410WX32</accession>
<reference evidence="2 3" key="1">
    <citation type="submission" date="2018-01" db="EMBL/GenBank/DDBJ databases">
        <title>The whole genome sequencing and assembly of Paenibacillus chitinolyticus KCCM 41400 strain.</title>
        <authorList>
            <person name="Kim J.-Y."/>
            <person name="Park M.-K."/>
            <person name="Lee Y.-J."/>
            <person name="Yi H."/>
            <person name="Bahn Y.-S."/>
            <person name="Kim J.F."/>
            <person name="Lee D.-W."/>
        </authorList>
    </citation>
    <scope>NUCLEOTIDE SEQUENCE [LARGE SCALE GENOMIC DNA]</scope>
    <source>
        <strain evidence="2 3">KCCM 41400</strain>
    </source>
</reference>
<reference evidence="1 4" key="2">
    <citation type="submission" date="2022-05" db="EMBL/GenBank/DDBJ databases">
        <title>Genome Sequencing of Bee-Associated Microbes.</title>
        <authorList>
            <person name="Dunlap C."/>
        </authorList>
    </citation>
    <scope>NUCLEOTIDE SEQUENCE [LARGE SCALE GENOMIC DNA]</scope>
    <source>
        <strain evidence="1 4">NRRL B-23120</strain>
    </source>
</reference>
<keyword evidence="4" id="KW-1185">Reference proteome</keyword>
<dbReference type="GeneID" id="95376038"/>
<sequence>MSNAFVIAKFSNSKGKTEIYYGATDPIVSKLDSVFATYEFFPDEKAIINRLSEISSHWGNRGFIYTNINNNKEKNMYWILSIFKKNTREYYYGERSHVIDKATSVKGKNRLIGKAYNTKELMLWQLEYHKKNSPKSKYIAV</sequence>
<evidence type="ECO:0000313" key="1">
    <source>
        <dbReference type="EMBL" id="MCY9599661.1"/>
    </source>
</evidence>
<name>A0A410WX32_9BACL</name>
<dbReference type="EMBL" id="JAMDMJ010000053">
    <property type="protein sequence ID" value="MCY9599661.1"/>
    <property type="molecule type" value="Genomic_DNA"/>
</dbReference>
<evidence type="ECO:0000313" key="4">
    <source>
        <dbReference type="Proteomes" id="UP001527202"/>
    </source>
</evidence>
<evidence type="ECO:0000313" key="2">
    <source>
        <dbReference type="EMBL" id="QAV18837.1"/>
    </source>
</evidence>
<dbReference type="AlphaFoldDB" id="A0A410WX32"/>
<dbReference type="Proteomes" id="UP000288943">
    <property type="component" value="Chromosome"/>
</dbReference>